<dbReference type="Pfam" id="PF13672">
    <property type="entry name" value="PP2C_2"/>
    <property type="match status" value="1"/>
</dbReference>
<feature type="domain" description="PPM-type phosphatase" evidence="1">
    <location>
        <begin position="4"/>
        <end position="253"/>
    </location>
</feature>
<name>A0A2V2MVA3_9EURY</name>
<dbReference type="Gene3D" id="3.60.40.10">
    <property type="entry name" value="PPM-type phosphatase domain"/>
    <property type="match status" value="1"/>
</dbReference>
<evidence type="ECO:0000259" key="1">
    <source>
        <dbReference type="PROSITE" id="PS51746"/>
    </source>
</evidence>
<protein>
    <recommendedName>
        <fullName evidence="1">PPM-type phosphatase domain-containing protein</fullName>
    </recommendedName>
</protein>
<dbReference type="OrthoDB" id="117884at2157"/>
<organism evidence="2 3">
    <name type="scientific">Methanospirillum lacunae</name>
    <dbReference type="NCBI Taxonomy" id="668570"/>
    <lineage>
        <taxon>Archaea</taxon>
        <taxon>Methanobacteriati</taxon>
        <taxon>Methanobacteriota</taxon>
        <taxon>Stenosarchaea group</taxon>
        <taxon>Methanomicrobia</taxon>
        <taxon>Methanomicrobiales</taxon>
        <taxon>Methanospirillaceae</taxon>
        <taxon>Methanospirillum</taxon>
    </lineage>
</organism>
<dbReference type="AlphaFoldDB" id="A0A2V2MVA3"/>
<evidence type="ECO:0000313" key="2">
    <source>
        <dbReference type="EMBL" id="PWR70135.1"/>
    </source>
</evidence>
<dbReference type="GeneID" id="97548337"/>
<dbReference type="InterPro" id="IPR036457">
    <property type="entry name" value="PPM-type-like_dom_sf"/>
</dbReference>
<gene>
    <name evidence="2" type="ORF">DK846_15450</name>
</gene>
<dbReference type="Proteomes" id="UP000245657">
    <property type="component" value="Unassembled WGS sequence"/>
</dbReference>
<dbReference type="SUPFAM" id="SSF81606">
    <property type="entry name" value="PP2C-like"/>
    <property type="match status" value="1"/>
</dbReference>
<dbReference type="EMBL" id="QGMY01000016">
    <property type="protein sequence ID" value="PWR70135.1"/>
    <property type="molecule type" value="Genomic_DNA"/>
</dbReference>
<keyword evidence="3" id="KW-1185">Reference proteome</keyword>
<evidence type="ECO:0000313" key="3">
    <source>
        <dbReference type="Proteomes" id="UP000245657"/>
    </source>
</evidence>
<dbReference type="RefSeq" id="WP_109969897.1">
    <property type="nucleotide sequence ID" value="NZ_CP176093.1"/>
</dbReference>
<dbReference type="PROSITE" id="PS51746">
    <property type="entry name" value="PPM_2"/>
    <property type="match status" value="1"/>
</dbReference>
<proteinExistence type="predicted"/>
<comment type="caution">
    <text evidence="2">The sequence shown here is derived from an EMBL/GenBank/DDBJ whole genome shotgun (WGS) entry which is preliminary data.</text>
</comment>
<dbReference type="InterPro" id="IPR001932">
    <property type="entry name" value="PPM-type_phosphatase-like_dom"/>
</dbReference>
<sequence length="253" mass="27430">MNIRISGSSVRGNRHIQSEQPCQDAYAVAYSKNGWGIAVADGLGSAGHSDAGARIAVDTASKVVIADFECPDISVEERIRQAFLKAREAVIKEASELEISPSEFASTLIVAFYSGERITLGHIGDGIAVGTKKDQAVLLSSPGESEYANETASLIQTDWENQLRITPCFEIDHVIIATDGCQGALAVKRDGRYQPHEPFILPLISFIERKISVNLSPEPDISTLLSSKKMQELSGDDKTLVVIFREQVPKAES</sequence>
<reference evidence="2 3" key="1">
    <citation type="submission" date="2018-05" db="EMBL/GenBank/DDBJ databases">
        <title>Draft genome of Methanospirillum lacunae Ki8-1.</title>
        <authorList>
            <person name="Dueholm M.S."/>
            <person name="Nielsen P.H."/>
            <person name="Bakmann L.F."/>
            <person name="Otzen D.E."/>
        </authorList>
    </citation>
    <scope>NUCLEOTIDE SEQUENCE [LARGE SCALE GENOMIC DNA]</scope>
    <source>
        <strain evidence="2 3">Ki8-1</strain>
    </source>
</reference>
<accession>A0A2V2MVA3</accession>